<dbReference type="Gene3D" id="1.10.357.10">
    <property type="entry name" value="Tetracycline Repressor, domain 2"/>
    <property type="match status" value="1"/>
</dbReference>
<dbReference type="InterPro" id="IPR050109">
    <property type="entry name" value="HTH-type_TetR-like_transc_reg"/>
</dbReference>
<dbReference type="SUPFAM" id="SSF46689">
    <property type="entry name" value="Homeodomain-like"/>
    <property type="match status" value="1"/>
</dbReference>
<reference evidence="6 7" key="1">
    <citation type="journal article" date="2019" name="Emerg. Microbes Infect.">
        <title>Comprehensive subspecies identification of 175 nontuberculous mycobacteria species based on 7547 genomic profiles.</title>
        <authorList>
            <person name="Matsumoto Y."/>
            <person name="Kinjo T."/>
            <person name="Motooka D."/>
            <person name="Nabeya D."/>
            <person name="Jung N."/>
            <person name="Uechi K."/>
            <person name="Horii T."/>
            <person name="Iida T."/>
            <person name="Fujita J."/>
            <person name="Nakamura S."/>
        </authorList>
    </citation>
    <scope>NUCLEOTIDE SEQUENCE [LARGE SCALE GENOMIC DNA]</scope>
    <source>
        <strain evidence="6 7">JCM 12272</strain>
    </source>
</reference>
<dbReference type="InterPro" id="IPR009057">
    <property type="entry name" value="Homeodomain-like_sf"/>
</dbReference>
<organism evidence="6 7">
    <name type="scientific">Mycolicibacterium alvei</name>
    <dbReference type="NCBI Taxonomy" id="67081"/>
    <lineage>
        <taxon>Bacteria</taxon>
        <taxon>Bacillati</taxon>
        <taxon>Actinomycetota</taxon>
        <taxon>Actinomycetes</taxon>
        <taxon>Mycobacteriales</taxon>
        <taxon>Mycobacteriaceae</taxon>
        <taxon>Mycolicibacterium</taxon>
    </lineage>
</organism>
<keyword evidence="7" id="KW-1185">Reference proteome</keyword>
<dbReference type="Proteomes" id="UP000466906">
    <property type="component" value="Chromosome"/>
</dbReference>
<dbReference type="PROSITE" id="PS50977">
    <property type="entry name" value="HTH_TETR_2"/>
    <property type="match status" value="1"/>
</dbReference>
<dbReference type="EMBL" id="AP022565">
    <property type="protein sequence ID" value="BBX26362.1"/>
    <property type="molecule type" value="Genomic_DNA"/>
</dbReference>
<dbReference type="PANTHER" id="PTHR30055">
    <property type="entry name" value="HTH-TYPE TRANSCRIPTIONAL REGULATOR RUTR"/>
    <property type="match status" value="1"/>
</dbReference>
<dbReference type="InterPro" id="IPR001647">
    <property type="entry name" value="HTH_TetR"/>
</dbReference>
<keyword evidence="1" id="KW-0805">Transcription regulation</keyword>
<keyword evidence="2 4" id="KW-0238">DNA-binding</keyword>
<evidence type="ECO:0000256" key="3">
    <source>
        <dbReference type="ARBA" id="ARBA00023163"/>
    </source>
</evidence>
<dbReference type="AlphaFoldDB" id="A0A6N4USE9"/>
<feature type="domain" description="HTH tetR-type" evidence="5">
    <location>
        <begin position="23"/>
        <end position="83"/>
    </location>
</feature>
<evidence type="ECO:0000313" key="6">
    <source>
        <dbReference type="EMBL" id="BBX26362.1"/>
    </source>
</evidence>
<gene>
    <name evidence="6" type="ORF">MALV_14870</name>
</gene>
<dbReference type="Pfam" id="PF00440">
    <property type="entry name" value="TetR_N"/>
    <property type="match status" value="1"/>
</dbReference>
<feature type="DNA-binding region" description="H-T-H motif" evidence="4">
    <location>
        <begin position="46"/>
        <end position="65"/>
    </location>
</feature>
<keyword evidence="3" id="KW-0804">Transcription</keyword>
<dbReference type="GO" id="GO:0003700">
    <property type="term" value="F:DNA-binding transcription factor activity"/>
    <property type="evidence" value="ECO:0007669"/>
    <property type="project" value="TreeGrafter"/>
</dbReference>
<evidence type="ECO:0000256" key="1">
    <source>
        <dbReference type="ARBA" id="ARBA00023015"/>
    </source>
</evidence>
<protein>
    <recommendedName>
        <fullName evidence="5">HTH tetR-type domain-containing protein</fullName>
    </recommendedName>
</protein>
<evidence type="ECO:0000256" key="4">
    <source>
        <dbReference type="PROSITE-ProRule" id="PRU00335"/>
    </source>
</evidence>
<dbReference type="GO" id="GO:0000976">
    <property type="term" value="F:transcription cis-regulatory region binding"/>
    <property type="evidence" value="ECO:0007669"/>
    <property type="project" value="TreeGrafter"/>
</dbReference>
<evidence type="ECO:0000313" key="7">
    <source>
        <dbReference type="Proteomes" id="UP000466906"/>
    </source>
</evidence>
<accession>A0A6N4USE9</accession>
<dbReference type="KEGG" id="malv:MALV_14870"/>
<sequence>MGVVFSFMSVETVRERAAHLGPERRRPQVLDAALAIAVSDGIAAVTIGAVAQRLKVTRPVVYSCFPDRVELLRALLERELALLVQGAIDALPYGRADADETVFVEGFQALLETVAGRPDSWRLVMSADPDPAVAKHFRNGRALMVGKVSRRLAPTLQRWGTTDADKKLPVLVEQFVSTCEGAVRTLLHDDGKNWTPTTLGEFIGSATYRAFRTV</sequence>
<evidence type="ECO:0000256" key="2">
    <source>
        <dbReference type="ARBA" id="ARBA00023125"/>
    </source>
</evidence>
<name>A0A6N4USE9_9MYCO</name>
<evidence type="ECO:0000259" key="5">
    <source>
        <dbReference type="PROSITE" id="PS50977"/>
    </source>
</evidence>
<proteinExistence type="predicted"/>
<dbReference type="PANTHER" id="PTHR30055:SF234">
    <property type="entry name" value="HTH-TYPE TRANSCRIPTIONAL REGULATOR BETI"/>
    <property type="match status" value="1"/>
</dbReference>